<dbReference type="Pfam" id="PF13412">
    <property type="entry name" value="HTH_24"/>
    <property type="match status" value="1"/>
</dbReference>
<dbReference type="Pfam" id="PF01037">
    <property type="entry name" value="AsnC_trans_reg"/>
    <property type="match status" value="1"/>
</dbReference>
<dbReference type="AlphaFoldDB" id="A0A176XJH3"/>
<dbReference type="GO" id="GO:0005829">
    <property type="term" value="C:cytosol"/>
    <property type="evidence" value="ECO:0007669"/>
    <property type="project" value="TreeGrafter"/>
</dbReference>
<dbReference type="GO" id="GO:0006355">
    <property type="term" value="P:regulation of DNA-templated transcription"/>
    <property type="evidence" value="ECO:0007669"/>
    <property type="project" value="UniProtKB-ARBA"/>
</dbReference>
<dbReference type="PRINTS" id="PR00033">
    <property type="entry name" value="HTHASNC"/>
</dbReference>
<dbReference type="PROSITE" id="PS50956">
    <property type="entry name" value="HTH_ASNC_2"/>
    <property type="match status" value="1"/>
</dbReference>
<protein>
    <submittedName>
        <fullName evidence="5">ArsR family transcriptional regulator</fullName>
    </submittedName>
</protein>
<name>A0A176XJH3_AGRTU</name>
<gene>
    <name evidence="5" type="ORF">A7J57_19205</name>
</gene>
<dbReference type="Proteomes" id="UP000077098">
    <property type="component" value="Unassembled WGS sequence"/>
</dbReference>
<accession>A0A176XJH3</accession>
<evidence type="ECO:0000259" key="4">
    <source>
        <dbReference type="PROSITE" id="PS50956"/>
    </source>
</evidence>
<keyword evidence="3" id="KW-0804">Transcription</keyword>
<evidence type="ECO:0000313" key="5">
    <source>
        <dbReference type="EMBL" id="OAE49520.1"/>
    </source>
</evidence>
<sequence>MIDDRDRRILAILQENAETPLADIAEEVSLSLSACSRRITRLRTEGYVTGTMALLDRRKINLPTTVFLLVRTGLHAEDWLDKFHAAVSTIPEIVEVHRLTGNFDYILKLVLPNVEYYDTVYKQILRRVQLYDMSAFISMETVKLSSSLPTTHI</sequence>
<dbReference type="PANTHER" id="PTHR30154">
    <property type="entry name" value="LEUCINE-RESPONSIVE REGULATORY PROTEIN"/>
    <property type="match status" value="1"/>
</dbReference>
<dbReference type="InterPro" id="IPR011991">
    <property type="entry name" value="ArsR-like_HTH"/>
</dbReference>
<dbReference type="GO" id="GO:0043200">
    <property type="term" value="P:response to amino acid"/>
    <property type="evidence" value="ECO:0007669"/>
    <property type="project" value="TreeGrafter"/>
</dbReference>
<dbReference type="InterPro" id="IPR019888">
    <property type="entry name" value="Tscrpt_reg_AsnC-like"/>
</dbReference>
<dbReference type="InterPro" id="IPR000485">
    <property type="entry name" value="AsnC-type_HTH_dom"/>
</dbReference>
<evidence type="ECO:0000256" key="3">
    <source>
        <dbReference type="ARBA" id="ARBA00023163"/>
    </source>
</evidence>
<feature type="domain" description="HTH asnC-type" evidence="4">
    <location>
        <begin position="2"/>
        <end position="63"/>
    </location>
</feature>
<keyword evidence="2" id="KW-0238">DNA-binding</keyword>
<dbReference type="Gene3D" id="3.30.70.920">
    <property type="match status" value="1"/>
</dbReference>
<dbReference type="PANTHER" id="PTHR30154:SF17">
    <property type="entry name" value="DNA-BINDING TRANSCRIPTIONAL ACTIVATOR DECR"/>
    <property type="match status" value="1"/>
</dbReference>
<dbReference type="SUPFAM" id="SSF46785">
    <property type="entry name" value="Winged helix' DNA-binding domain"/>
    <property type="match status" value="1"/>
</dbReference>
<organism evidence="5 6">
    <name type="scientific">Agrobacterium tumefaciens</name>
    <dbReference type="NCBI Taxonomy" id="358"/>
    <lineage>
        <taxon>Bacteria</taxon>
        <taxon>Pseudomonadati</taxon>
        <taxon>Pseudomonadota</taxon>
        <taxon>Alphaproteobacteria</taxon>
        <taxon>Hyphomicrobiales</taxon>
        <taxon>Rhizobiaceae</taxon>
        <taxon>Rhizobium/Agrobacterium group</taxon>
        <taxon>Agrobacterium</taxon>
        <taxon>Agrobacterium tumefaciens complex</taxon>
    </lineage>
</organism>
<dbReference type="SMART" id="SM00344">
    <property type="entry name" value="HTH_ASNC"/>
    <property type="match status" value="1"/>
</dbReference>
<dbReference type="CDD" id="cd00090">
    <property type="entry name" value="HTH_ARSR"/>
    <property type="match status" value="1"/>
</dbReference>
<evidence type="ECO:0000256" key="1">
    <source>
        <dbReference type="ARBA" id="ARBA00023015"/>
    </source>
</evidence>
<dbReference type="InterPro" id="IPR036390">
    <property type="entry name" value="WH_DNA-bd_sf"/>
</dbReference>
<reference evidence="5 6" key="1">
    <citation type="submission" date="2016-05" db="EMBL/GenBank/DDBJ databases">
        <authorList>
            <person name="Lavstsen T."/>
            <person name="Jespersen J.S."/>
        </authorList>
    </citation>
    <scope>NUCLEOTIDE SEQUENCE [LARGE SCALE GENOMIC DNA]</scope>
    <source>
        <strain evidence="5 6">KCJ1736</strain>
    </source>
</reference>
<dbReference type="InterPro" id="IPR019887">
    <property type="entry name" value="Tscrpt_reg_AsnC/Lrp_C"/>
</dbReference>
<dbReference type="SUPFAM" id="SSF54909">
    <property type="entry name" value="Dimeric alpha+beta barrel"/>
    <property type="match status" value="1"/>
</dbReference>
<dbReference type="InterPro" id="IPR036388">
    <property type="entry name" value="WH-like_DNA-bd_sf"/>
</dbReference>
<dbReference type="EMBL" id="LXPS01000002">
    <property type="protein sequence ID" value="OAE49520.1"/>
    <property type="molecule type" value="Genomic_DNA"/>
</dbReference>
<evidence type="ECO:0000313" key="6">
    <source>
        <dbReference type="Proteomes" id="UP000077098"/>
    </source>
</evidence>
<dbReference type="GO" id="GO:0043565">
    <property type="term" value="F:sequence-specific DNA binding"/>
    <property type="evidence" value="ECO:0007669"/>
    <property type="project" value="InterPro"/>
</dbReference>
<dbReference type="RefSeq" id="WP_063947169.1">
    <property type="nucleotide sequence ID" value="NZ_CP072309.1"/>
</dbReference>
<keyword evidence="1" id="KW-0805">Transcription regulation</keyword>
<proteinExistence type="predicted"/>
<evidence type="ECO:0000256" key="2">
    <source>
        <dbReference type="ARBA" id="ARBA00023125"/>
    </source>
</evidence>
<dbReference type="Gene3D" id="1.10.10.10">
    <property type="entry name" value="Winged helix-like DNA-binding domain superfamily/Winged helix DNA-binding domain"/>
    <property type="match status" value="1"/>
</dbReference>
<comment type="caution">
    <text evidence="5">The sequence shown here is derived from an EMBL/GenBank/DDBJ whole genome shotgun (WGS) entry which is preliminary data.</text>
</comment>
<dbReference type="InterPro" id="IPR011008">
    <property type="entry name" value="Dimeric_a/b-barrel"/>
</dbReference>